<comment type="caution">
    <text evidence="1">The sequence shown here is derived from an EMBL/GenBank/DDBJ whole genome shotgun (WGS) entry which is preliminary data.</text>
</comment>
<reference evidence="1 2" key="1">
    <citation type="journal article" date="2019" name="Commun. Biol.">
        <title>The bagworm genome reveals a unique fibroin gene that provides high tensile strength.</title>
        <authorList>
            <person name="Kono N."/>
            <person name="Nakamura H."/>
            <person name="Ohtoshi R."/>
            <person name="Tomita M."/>
            <person name="Numata K."/>
            <person name="Arakawa K."/>
        </authorList>
    </citation>
    <scope>NUCLEOTIDE SEQUENCE [LARGE SCALE GENOMIC DNA]</scope>
</reference>
<evidence type="ECO:0000313" key="2">
    <source>
        <dbReference type="Proteomes" id="UP000299102"/>
    </source>
</evidence>
<evidence type="ECO:0000313" key="1">
    <source>
        <dbReference type="EMBL" id="GBP91439.1"/>
    </source>
</evidence>
<gene>
    <name evidence="1" type="ORF">EVAR_56558_1</name>
</gene>
<organism evidence="1 2">
    <name type="scientific">Eumeta variegata</name>
    <name type="common">Bagworm moth</name>
    <name type="synonym">Eumeta japonica</name>
    <dbReference type="NCBI Taxonomy" id="151549"/>
    <lineage>
        <taxon>Eukaryota</taxon>
        <taxon>Metazoa</taxon>
        <taxon>Ecdysozoa</taxon>
        <taxon>Arthropoda</taxon>
        <taxon>Hexapoda</taxon>
        <taxon>Insecta</taxon>
        <taxon>Pterygota</taxon>
        <taxon>Neoptera</taxon>
        <taxon>Endopterygota</taxon>
        <taxon>Lepidoptera</taxon>
        <taxon>Glossata</taxon>
        <taxon>Ditrysia</taxon>
        <taxon>Tineoidea</taxon>
        <taxon>Psychidae</taxon>
        <taxon>Oiketicinae</taxon>
        <taxon>Eumeta</taxon>
    </lineage>
</organism>
<proteinExistence type="predicted"/>
<dbReference type="EMBL" id="BGZK01002170">
    <property type="protein sequence ID" value="GBP91439.1"/>
    <property type="molecule type" value="Genomic_DNA"/>
</dbReference>
<protein>
    <submittedName>
        <fullName evidence="1">Uncharacterized protein</fullName>
    </submittedName>
</protein>
<keyword evidence="2" id="KW-1185">Reference proteome</keyword>
<accession>A0A4C1ZWL4</accession>
<dbReference type="Proteomes" id="UP000299102">
    <property type="component" value="Unassembled WGS sequence"/>
</dbReference>
<dbReference type="AlphaFoldDB" id="A0A4C1ZWL4"/>
<name>A0A4C1ZWL4_EUMVA</name>
<sequence>MRSTEFVPAQNLEKVQENCGNTFKVRRGDDEPGGGKSGRREVSAHHLEFLNEHRRKVMCPRTELNANLLFPWCAGGGALIAMRAARGRRLRGRRLCV</sequence>